<reference evidence="1" key="1">
    <citation type="submission" date="2022-07" db="EMBL/GenBank/DDBJ databases">
        <title>Phylogenomic reconstructions and comparative analyses of Kickxellomycotina fungi.</title>
        <authorList>
            <person name="Reynolds N.K."/>
            <person name="Stajich J.E."/>
            <person name="Barry K."/>
            <person name="Grigoriev I.V."/>
            <person name="Crous P."/>
            <person name="Smith M.E."/>
        </authorList>
    </citation>
    <scope>NUCLEOTIDE SEQUENCE</scope>
    <source>
        <strain evidence="1">NRRL 5244</strain>
    </source>
</reference>
<accession>A0ACC1JAB2</accession>
<evidence type="ECO:0000313" key="2">
    <source>
        <dbReference type="Proteomes" id="UP001150603"/>
    </source>
</evidence>
<dbReference type="Proteomes" id="UP001150603">
    <property type="component" value="Unassembled WGS sequence"/>
</dbReference>
<keyword evidence="2" id="KW-1185">Reference proteome</keyword>
<name>A0ACC1JAB2_9FUNG</name>
<comment type="caution">
    <text evidence="1">The sequence shown here is derived from an EMBL/GenBank/DDBJ whole genome shotgun (WGS) entry which is preliminary data.</text>
</comment>
<sequence length="338" mass="37481">MKPRKSQSPPEDPPHRESLQLIAAEPETTNQRPTIYSHAWLQELQRSLGRRLDMSETAKDACVNALNELLFMANGWVDYQQQKLVDMYAGGRDVTRFIYDFDDMVDMAFTEFAIAVESVLAVVGEMEARPSISSDCSSLTMIDTSRSGIYAKQRVASIDSALSGIIGCYADRTSHANCLLTGAAAQTMGRDTLYTIASVGTDFAQSFGADTIDSADFEQALAALGIDTVKYSKEQLELYAKTSICKTVTSQMLLSTGVENEYIDCLEEADEALVALQDCVEALRISQGDVEEREQDLWLMRRKAESQRIKVEGLGEQAGEARRQRRVFEALFTQISSI</sequence>
<proteinExistence type="predicted"/>
<evidence type="ECO:0000313" key="1">
    <source>
        <dbReference type="EMBL" id="KAJ1944085.1"/>
    </source>
</evidence>
<organism evidence="1 2">
    <name type="scientific">Linderina macrospora</name>
    <dbReference type="NCBI Taxonomy" id="4868"/>
    <lineage>
        <taxon>Eukaryota</taxon>
        <taxon>Fungi</taxon>
        <taxon>Fungi incertae sedis</taxon>
        <taxon>Zoopagomycota</taxon>
        <taxon>Kickxellomycotina</taxon>
        <taxon>Kickxellomycetes</taxon>
        <taxon>Kickxellales</taxon>
        <taxon>Kickxellaceae</taxon>
        <taxon>Linderina</taxon>
    </lineage>
</organism>
<protein>
    <submittedName>
        <fullName evidence="1">Uncharacterized protein</fullName>
    </submittedName>
</protein>
<dbReference type="EMBL" id="JANBPW010001543">
    <property type="protein sequence ID" value="KAJ1944085.1"/>
    <property type="molecule type" value="Genomic_DNA"/>
</dbReference>
<gene>
    <name evidence="1" type="ORF">FBU59_002704</name>
</gene>